<evidence type="ECO:0008006" key="3">
    <source>
        <dbReference type="Google" id="ProtNLM"/>
    </source>
</evidence>
<proteinExistence type="predicted"/>
<reference evidence="1 2" key="1">
    <citation type="submission" date="2019-08" db="EMBL/GenBank/DDBJ databases">
        <title>Amphibian skin-associated Pigmentiphaga: genome sequence and occurrence across geography and hosts.</title>
        <authorList>
            <person name="Bletz M.C."/>
            <person name="Bunk B."/>
            <person name="Sproeer C."/>
            <person name="Biwer P."/>
            <person name="Reiter S."/>
            <person name="Rabemananjara F.C.E."/>
            <person name="Schulz S."/>
            <person name="Overmann J."/>
            <person name="Vences M."/>
        </authorList>
    </citation>
    <scope>NUCLEOTIDE SEQUENCE [LARGE SCALE GENOMIC DNA]</scope>
    <source>
        <strain evidence="1 2">Mada1488</strain>
    </source>
</reference>
<name>A0A5C0AY66_9BURK</name>
<protein>
    <recommendedName>
        <fullName evidence="3">SnoaL-like domain-containing protein</fullName>
    </recommendedName>
</protein>
<dbReference type="KEGG" id="pacr:FXN63_16855"/>
<dbReference type="Proteomes" id="UP000325161">
    <property type="component" value="Chromosome"/>
</dbReference>
<dbReference type="EMBL" id="CP043046">
    <property type="protein sequence ID" value="QEI07328.1"/>
    <property type="molecule type" value="Genomic_DNA"/>
</dbReference>
<evidence type="ECO:0000313" key="2">
    <source>
        <dbReference type="Proteomes" id="UP000325161"/>
    </source>
</evidence>
<dbReference type="Gene3D" id="3.10.450.50">
    <property type="match status" value="1"/>
</dbReference>
<sequence length="192" mass="20913">MTLGTPDPKHAVSPTVESLIRTYIHAKDSNRPHLMASTFAPDASLTMLVKSEAISFPAQTQGQSAIADVLSRRFGQNYDNVYTFCLDTPPADKALDSYRCDWLVGMTEKASGSVRVGCGSYLWQFAGTEKGLRVQGLEITIEAMQVLAAEHAEAVLDQWLATLSYPWCTASTALATAPQIAELAPVLDYIKR</sequence>
<evidence type="ECO:0000313" key="1">
    <source>
        <dbReference type="EMBL" id="QEI07328.1"/>
    </source>
</evidence>
<dbReference type="AlphaFoldDB" id="A0A5C0AY66"/>
<dbReference type="RefSeq" id="WP_148816375.1">
    <property type="nucleotide sequence ID" value="NZ_CP043046.1"/>
</dbReference>
<dbReference type="InterPro" id="IPR032710">
    <property type="entry name" value="NTF2-like_dom_sf"/>
</dbReference>
<dbReference type="OrthoDB" id="8388066at2"/>
<organism evidence="1 2">
    <name type="scientific">Pigmentiphaga aceris</name>
    <dbReference type="NCBI Taxonomy" id="1940612"/>
    <lineage>
        <taxon>Bacteria</taxon>
        <taxon>Pseudomonadati</taxon>
        <taxon>Pseudomonadota</taxon>
        <taxon>Betaproteobacteria</taxon>
        <taxon>Burkholderiales</taxon>
        <taxon>Alcaligenaceae</taxon>
        <taxon>Pigmentiphaga</taxon>
    </lineage>
</organism>
<keyword evidence="2" id="KW-1185">Reference proteome</keyword>
<gene>
    <name evidence="1" type="ORF">FXN63_16855</name>
</gene>
<accession>A0A5C0AY66</accession>
<dbReference type="SUPFAM" id="SSF54427">
    <property type="entry name" value="NTF2-like"/>
    <property type="match status" value="1"/>
</dbReference>